<accession>A0A7Y3TX38</accession>
<evidence type="ECO:0000313" key="3">
    <source>
        <dbReference type="Proteomes" id="UP000588806"/>
    </source>
</evidence>
<evidence type="ECO:0000313" key="2">
    <source>
        <dbReference type="EMBL" id="NOG31345.1"/>
    </source>
</evidence>
<feature type="transmembrane region" description="Helical" evidence="1">
    <location>
        <begin position="83"/>
        <end position="105"/>
    </location>
</feature>
<proteinExistence type="predicted"/>
<gene>
    <name evidence="2" type="ORF">HLB35_05430</name>
</gene>
<keyword evidence="1" id="KW-0472">Membrane</keyword>
<dbReference type="Proteomes" id="UP000588806">
    <property type="component" value="Unassembled WGS sequence"/>
</dbReference>
<protein>
    <submittedName>
        <fullName evidence="2">Uncharacterized protein</fullName>
    </submittedName>
</protein>
<dbReference type="RefSeq" id="WP_171701808.1">
    <property type="nucleotide sequence ID" value="NZ_JABFHI010000002.1"/>
</dbReference>
<organism evidence="2 3">
    <name type="scientific">Vreelandella azerica</name>
    <dbReference type="NCBI Taxonomy" id="2732867"/>
    <lineage>
        <taxon>Bacteria</taxon>
        <taxon>Pseudomonadati</taxon>
        <taxon>Pseudomonadota</taxon>
        <taxon>Gammaproteobacteria</taxon>
        <taxon>Oceanospirillales</taxon>
        <taxon>Halomonadaceae</taxon>
        <taxon>Vreelandella</taxon>
    </lineage>
</organism>
<reference evidence="2 3" key="2">
    <citation type="submission" date="2020-06" db="EMBL/GenBank/DDBJ databases">
        <title>Halomonas songnenensis sp. nov., a moderately halophilic bacterium isolated from saline and alkaline soils.</title>
        <authorList>
            <person name="Jiang J."/>
            <person name="Pan Y."/>
        </authorList>
    </citation>
    <scope>NUCLEOTIDE SEQUENCE [LARGE SCALE GENOMIC DNA]</scope>
    <source>
        <strain evidence="2 3">TBZ9</strain>
    </source>
</reference>
<feature type="transmembrane region" description="Helical" evidence="1">
    <location>
        <begin position="12"/>
        <end position="33"/>
    </location>
</feature>
<dbReference type="AlphaFoldDB" id="A0A7Y3TX38"/>
<sequence length="120" mass="13399">MKLYCSRTLSWQVVLGFTLLGGICALAAMLYIFQARQPNSDVSHRERLALGFMVENDLAKAYSELSDLVHSEAGEQRIIMERLALTVASLIFVVLLLVVGLSLALRKLNREHQKSHNSAK</sequence>
<name>A0A7Y3TX38_9GAMM</name>
<comment type="caution">
    <text evidence="2">The sequence shown here is derived from an EMBL/GenBank/DDBJ whole genome shotgun (WGS) entry which is preliminary data.</text>
</comment>
<evidence type="ECO:0000256" key="1">
    <source>
        <dbReference type="SAM" id="Phobius"/>
    </source>
</evidence>
<keyword evidence="3" id="KW-1185">Reference proteome</keyword>
<keyword evidence="1" id="KW-1133">Transmembrane helix</keyword>
<dbReference type="EMBL" id="JABFHI010000002">
    <property type="protein sequence ID" value="NOG31345.1"/>
    <property type="molecule type" value="Genomic_DNA"/>
</dbReference>
<keyword evidence="1" id="KW-0812">Transmembrane</keyword>
<reference evidence="2 3" key="1">
    <citation type="submission" date="2020-05" db="EMBL/GenBank/DDBJ databases">
        <authorList>
            <person name="Ruan W."/>
            <person name="Jeon C.O."/>
            <person name="Chun B.H."/>
        </authorList>
    </citation>
    <scope>NUCLEOTIDE SEQUENCE [LARGE SCALE GENOMIC DNA]</scope>
    <source>
        <strain evidence="2 3">TBZ9</strain>
    </source>
</reference>